<evidence type="ECO:0000313" key="2">
    <source>
        <dbReference type="Proteomes" id="UP001056120"/>
    </source>
</evidence>
<evidence type="ECO:0000313" key="1">
    <source>
        <dbReference type="EMBL" id="KAI3745449.1"/>
    </source>
</evidence>
<dbReference type="EMBL" id="CM042036">
    <property type="protein sequence ID" value="KAI3745449.1"/>
    <property type="molecule type" value="Genomic_DNA"/>
</dbReference>
<protein>
    <submittedName>
        <fullName evidence="1">Uncharacterized protein</fullName>
    </submittedName>
</protein>
<accession>A0ACB9DFK2</accession>
<proteinExistence type="predicted"/>
<organism evidence="1 2">
    <name type="scientific">Smallanthus sonchifolius</name>
    <dbReference type="NCBI Taxonomy" id="185202"/>
    <lineage>
        <taxon>Eukaryota</taxon>
        <taxon>Viridiplantae</taxon>
        <taxon>Streptophyta</taxon>
        <taxon>Embryophyta</taxon>
        <taxon>Tracheophyta</taxon>
        <taxon>Spermatophyta</taxon>
        <taxon>Magnoliopsida</taxon>
        <taxon>eudicotyledons</taxon>
        <taxon>Gunneridae</taxon>
        <taxon>Pentapetalae</taxon>
        <taxon>asterids</taxon>
        <taxon>campanulids</taxon>
        <taxon>Asterales</taxon>
        <taxon>Asteraceae</taxon>
        <taxon>Asteroideae</taxon>
        <taxon>Heliantheae alliance</taxon>
        <taxon>Millerieae</taxon>
        <taxon>Smallanthus</taxon>
    </lineage>
</organism>
<comment type="caution">
    <text evidence="1">The sequence shown here is derived from an EMBL/GenBank/DDBJ whole genome shotgun (WGS) entry which is preliminary data.</text>
</comment>
<gene>
    <name evidence="1" type="ORF">L1987_58561</name>
</gene>
<keyword evidence="2" id="KW-1185">Reference proteome</keyword>
<dbReference type="Proteomes" id="UP001056120">
    <property type="component" value="Linkage Group LG19"/>
</dbReference>
<sequence length="84" mass="9008">MEKMAQRQHAASAVMPELERRPVAERKGEGMTGRGERRGRGKEAVGGSKSGVSHRCDCGYALRQQMTEDDLGVGFGSGGSVENK</sequence>
<name>A0ACB9DFK2_9ASTR</name>
<reference evidence="1 2" key="2">
    <citation type="journal article" date="2022" name="Mol. Ecol. Resour.">
        <title>The genomes of chicory, endive, great burdock and yacon provide insights into Asteraceae paleo-polyploidization history and plant inulin production.</title>
        <authorList>
            <person name="Fan W."/>
            <person name="Wang S."/>
            <person name="Wang H."/>
            <person name="Wang A."/>
            <person name="Jiang F."/>
            <person name="Liu H."/>
            <person name="Zhao H."/>
            <person name="Xu D."/>
            <person name="Zhang Y."/>
        </authorList>
    </citation>
    <scope>NUCLEOTIDE SEQUENCE [LARGE SCALE GENOMIC DNA]</scope>
    <source>
        <strain evidence="2">cv. Yunnan</strain>
        <tissue evidence="1">Leaves</tissue>
    </source>
</reference>
<reference evidence="2" key="1">
    <citation type="journal article" date="2022" name="Mol. Ecol. Resour.">
        <title>The genomes of chicory, endive, great burdock and yacon provide insights into Asteraceae palaeo-polyploidization history and plant inulin production.</title>
        <authorList>
            <person name="Fan W."/>
            <person name="Wang S."/>
            <person name="Wang H."/>
            <person name="Wang A."/>
            <person name="Jiang F."/>
            <person name="Liu H."/>
            <person name="Zhao H."/>
            <person name="Xu D."/>
            <person name="Zhang Y."/>
        </authorList>
    </citation>
    <scope>NUCLEOTIDE SEQUENCE [LARGE SCALE GENOMIC DNA]</scope>
    <source>
        <strain evidence="2">cv. Yunnan</strain>
    </source>
</reference>